<organism evidence="2 3">
    <name type="scientific">Crotophaga sulcirostris</name>
    <name type="common">Groove-billed ani</name>
    <dbReference type="NCBI Taxonomy" id="33598"/>
    <lineage>
        <taxon>Eukaryota</taxon>
        <taxon>Metazoa</taxon>
        <taxon>Chordata</taxon>
        <taxon>Craniata</taxon>
        <taxon>Vertebrata</taxon>
        <taxon>Euteleostomi</taxon>
        <taxon>Archelosauria</taxon>
        <taxon>Archosauria</taxon>
        <taxon>Dinosauria</taxon>
        <taxon>Saurischia</taxon>
        <taxon>Theropoda</taxon>
        <taxon>Coelurosauria</taxon>
        <taxon>Aves</taxon>
        <taxon>Neognathae</taxon>
        <taxon>Neoaves</taxon>
        <taxon>Otidimorphae</taxon>
        <taxon>Cuculiformes</taxon>
        <taxon>Crotophagidae</taxon>
        <taxon>Crotophaga</taxon>
    </lineage>
</organism>
<feature type="compositionally biased region" description="Low complexity" evidence="1">
    <location>
        <begin position="621"/>
        <end position="656"/>
    </location>
</feature>
<feature type="non-terminal residue" evidence="2">
    <location>
        <position position="1"/>
    </location>
</feature>
<feature type="compositionally biased region" description="Polar residues" evidence="1">
    <location>
        <begin position="405"/>
        <end position="414"/>
    </location>
</feature>
<gene>
    <name evidence="2" type="primary">Lrif1</name>
    <name evidence="2" type="ORF">CROSUL_R03987</name>
</gene>
<evidence type="ECO:0000313" key="2">
    <source>
        <dbReference type="EMBL" id="NWS76442.1"/>
    </source>
</evidence>
<dbReference type="Pfam" id="PF15741">
    <property type="entry name" value="LRIF1"/>
    <property type="match status" value="1"/>
</dbReference>
<protein>
    <submittedName>
        <fullName evidence="2">LRIF1 factor</fullName>
    </submittedName>
</protein>
<feature type="compositionally biased region" description="Polar residues" evidence="1">
    <location>
        <begin position="228"/>
        <end position="253"/>
    </location>
</feature>
<dbReference type="GO" id="GO:0006355">
    <property type="term" value="P:regulation of DNA-templated transcription"/>
    <property type="evidence" value="ECO:0007669"/>
    <property type="project" value="InterPro"/>
</dbReference>
<dbReference type="PANTHER" id="PTHR16131:SF2">
    <property type="entry name" value="LIGAND-DEPENDENT NUCLEAR RECEPTOR-INTERACTING FACTOR 1"/>
    <property type="match status" value="1"/>
</dbReference>
<dbReference type="Proteomes" id="UP000549499">
    <property type="component" value="Unassembled WGS sequence"/>
</dbReference>
<dbReference type="AlphaFoldDB" id="A0A7K5I5T2"/>
<name>A0A7K5I5T2_CROSL</name>
<feature type="compositionally biased region" description="Polar residues" evidence="1">
    <location>
        <begin position="352"/>
        <end position="368"/>
    </location>
</feature>
<dbReference type="EMBL" id="VYZB01000742">
    <property type="protein sequence ID" value="NWS76442.1"/>
    <property type="molecule type" value="Genomic_DNA"/>
</dbReference>
<sequence>SIAGCMYQVVQTTGPDGKNLLKLLPLAKSTGSFEPVVQSSTITNNSKASISSPVHLTSETQLANTTAPSSVQLPVFSSPHPGNIFLTRTTDTQESIRAGSEKEILVLKSAANTQSSGVPMSVQNMAVSSSSDQRHTAHMLDSKNLPVPAGPPELPSGLHIPAEAEVKSVPASFFSPAILQKILTAAARNMARGPGSTKMPTVIYMSPVNIVKTVLPKRFPPIHPKPTTEASKPSATTATQIGNSSSEVATSSCQQAQGTPMKWVVEESPQSSAPCLIPVKSSNDAASRVLRTLSEMKNVEVNSADILPLSSSGPGGSQTKITPLKDNALIAYNGKVYLLTKRDSGVLKAQTDEQAPSSSDASLNKGTSTVIGSPAVDKITNDVVNLVLSKSKGKVLSQKDPKPGANSNGSSPTVLRTDCKSALVALVTSSANQQDSTVTQEKSLPVIKNIASGVTPVPAVGTQESGCQNGKEKIHSPKAAGAVLPQPKQECDSTEDRQKIQCEKMDSPEKVIQIEHQEKPHWEQYLELRKKFGLFKKERVYLKKIPLRTSCEKQEEKVCFSNSLKRRNDSCGSSSSEVEIINEYKECVKEEKVITELEEDLTKKRKRKSSPLSDSGKVRKTTVTSTPRPTSETTSSNVLNSSVSPTPVSSQQSVPTDFVLSSPGSGCEEEDSQYSDVTGSDVPVLVSCEGSTSVLEGSFRDDSFLLTPPDLDETIRDEKINRLKQLLREREVALEEVRRK</sequence>
<feature type="region of interest" description="Disordered" evidence="1">
    <location>
        <begin position="219"/>
        <end position="253"/>
    </location>
</feature>
<comment type="caution">
    <text evidence="2">The sequence shown here is derived from an EMBL/GenBank/DDBJ whole genome shotgun (WGS) entry which is preliminary data.</text>
</comment>
<feature type="region of interest" description="Disordered" evidence="1">
    <location>
        <begin position="393"/>
        <end position="414"/>
    </location>
</feature>
<dbReference type="OrthoDB" id="9944055at2759"/>
<dbReference type="PANTHER" id="PTHR16131">
    <property type="entry name" value="LIGAND-DEPENDENT NUCLEAR RECEPTOR-INTERACTING FACTOR 1"/>
    <property type="match status" value="1"/>
</dbReference>
<evidence type="ECO:0000313" key="3">
    <source>
        <dbReference type="Proteomes" id="UP000549499"/>
    </source>
</evidence>
<reference evidence="2 3" key="1">
    <citation type="submission" date="2019-09" db="EMBL/GenBank/DDBJ databases">
        <title>Bird 10,000 Genomes (B10K) Project - Family phase.</title>
        <authorList>
            <person name="Zhang G."/>
        </authorList>
    </citation>
    <scope>NUCLEOTIDE SEQUENCE [LARGE SCALE GENOMIC DNA]</scope>
    <source>
        <strain evidence="2">B10K-DU-003-44</strain>
        <tissue evidence="2">Muscle</tissue>
    </source>
</reference>
<proteinExistence type="predicted"/>
<dbReference type="InterPro" id="IPR026191">
    <property type="entry name" value="LRIF1"/>
</dbReference>
<feature type="region of interest" description="Disordered" evidence="1">
    <location>
        <begin position="599"/>
        <end position="678"/>
    </location>
</feature>
<keyword evidence="3" id="KW-1185">Reference proteome</keyword>
<accession>A0A7K5I5T2</accession>
<feature type="non-terminal residue" evidence="2">
    <location>
        <position position="740"/>
    </location>
</feature>
<feature type="region of interest" description="Disordered" evidence="1">
    <location>
        <begin position="349"/>
        <end position="368"/>
    </location>
</feature>
<dbReference type="GO" id="GO:0042974">
    <property type="term" value="F:nuclear retinoic acid receptor binding"/>
    <property type="evidence" value="ECO:0007669"/>
    <property type="project" value="InterPro"/>
</dbReference>
<evidence type="ECO:0000256" key="1">
    <source>
        <dbReference type="SAM" id="MobiDB-lite"/>
    </source>
</evidence>